<evidence type="ECO:0000256" key="1">
    <source>
        <dbReference type="SAM" id="MobiDB-lite"/>
    </source>
</evidence>
<feature type="transmembrane region" description="Helical" evidence="2">
    <location>
        <begin position="6"/>
        <end position="25"/>
    </location>
</feature>
<sequence>EFLGFAIVDLIKVIWILLGTIVLAANMPLTNRLWTAFCAQTHYKGFRKRRQRGGCVKYWAFFQWEVDPDHHHPEHHPQQQQHPDSEHEVVKPQSSSASH</sequence>
<comment type="caution">
    <text evidence="3">The sequence shown here is derived from an EMBL/GenBank/DDBJ whole genome shotgun (WGS) entry which is preliminary data.</text>
</comment>
<gene>
    <name evidence="3" type="ORF">PGLA2088_LOCUS20477</name>
</gene>
<evidence type="ECO:0000313" key="3">
    <source>
        <dbReference type="EMBL" id="CAE8677828.1"/>
    </source>
</evidence>
<dbReference type="EMBL" id="CAJNNW010025629">
    <property type="protein sequence ID" value="CAE8677828.1"/>
    <property type="molecule type" value="Genomic_DNA"/>
</dbReference>
<dbReference type="Proteomes" id="UP000626109">
    <property type="component" value="Unassembled WGS sequence"/>
</dbReference>
<keyword evidence="2" id="KW-1133">Transmembrane helix</keyword>
<keyword evidence="2" id="KW-0472">Membrane</keyword>
<feature type="non-terminal residue" evidence="3">
    <location>
        <position position="1"/>
    </location>
</feature>
<organism evidence="3 4">
    <name type="scientific">Polarella glacialis</name>
    <name type="common">Dinoflagellate</name>
    <dbReference type="NCBI Taxonomy" id="89957"/>
    <lineage>
        <taxon>Eukaryota</taxon>
        <taxon>Sar</taxon>
        <taxon>Alveolata</taxon>
        <taxon>Dinophyceae</taxon>
        <taxon>Suessiales</taxon>
        <taxon>Suessiaceae</taxon>
        <taxon>Polarella</taxon>
    </lineage>
</organism>
<proteinExistence type="predicted"/>
<name>A0A813JFQ9_POLGL</name>
<evidence type="ECO:0000256" key="2">
    <source>
        <dbReference type="SAM" id="Phobius"/>
    </source>
</evidence>
<dbReference type="AlphaFoldDB" id="A0A813JFQ9"/>
<feature type="compositionally biased region" description="Basic and acidic residues" evidence="1">
    <location>
        <begin position="70"/>
        <end position="90"/>
    </location>
</feature>
<reference evidence="3" key="1">
    <citation type="submission" date="2021-02" db="EMBL/GenBank/DDBJ databases">
        <authorList>
            <person name="Dougan E. K."/>
            <person name="Rhodes N."/>
            <person name="Thang M."/>
            <person name="Chan C."/>
        </authorList>
    </citation>
    <scope>NUCLEOTIDE SEQUENCE</scope>
</reference>
<evidence type="ECO:0000313" key="4">
    <source>
        <dbReference type="Proteomes" id="UP000626109"/>
    </source>
</evidence>
<accession>A0A813JFQ9</accession>
<protein>
    <submittedName>
        <fullName evidence="3">Uncharacterized protein</fullName>
    </submittedName>
</protein>
<feature type="region of interest" description="Disordered" evidence="1">
    <location>
        <begin position="70"/>
        <end position="99"/>
    </location>
</feature>
<keyword evidence="2" id="KW-0812">Transmembrane</keyword>